<evidence type="ECO:0000256" key="2">
    <source>
        <dbReference type="ARBA" id="ARBA00006275"/>
    </source>
</evidence>
<dbReference type="Pfam" id="PF07980">
    <property type="entry name" value="SusD_RagB"/>
    <property type="match status" value="1"/>
</dbReference>
<evidence type="ECO:0000313" key="10">
    <source>
        <dbReference type="Proteomes" id="UP000233618"/>
    </source>
</evidence>
<dbReference type="Gene3D" id="1.25.40.390">
    <property type="match status" value="1"/>
</dbReference>
<feature type="domain" description="RagB/SusD" evidence="7">
    <location>
        <begin position="328"/>
        <end position="501"/>
    </location>
</feature>
<keyword evidence="10" id="KW-1185">Reference proteome</keyword>
<feature type="domain" description="SusD-like N-terminal" evidence="8">
    <location>
        <begin position="86"/>
        <end position="247"/>
    </location>
</feature>
<dbReference type="Proteomes" id="UP000233618">
    <property type="component" value="Unassembled WGS sequence"/>
</dbReference>
<evidence type="ECO:0000256" key="6">
    <source>
        <dbReference type="SAM" id="SignalP"/>
    </source>
</evidence>
<evidence type="ECO:0000259" key="8">
    <source>
        <dbReference type="Pfam" id="PF14322"/>
    </source>
</evidence>
<accession>A0A2N3HYZ3</accession>
<dbReference type="EMBL" id="MVDE01000030">
    <property type="protein sequence ID" value="PKQ63274.1"/>
    <property type="molecule type" value="Genomic_DNA"/>
</dbReference>
<reference evidence="9 10" key="1">
    <citation type="journal article" date="2017" name="Front. Microbiol.">
        <title>Labilibaculum manganireducens gen. nov., sp. nov. and Labilibaculum filiforme sp. nov., Novel Bacteroidetes Isolated from Subsurface Sediments of the Baltic Sea.</title>
        <authorList>
            <person name="Vandieken V."/>
            <person name="Marshall I.P."/>
            <person name="Niemann H."/>
            <person name="Engelen B."/>
            <person name="Cypionka H."/>
        </authorList>
    </citation>
    <scope>NUCLEOTIDE SEQUENCE [LARGE SCALE GENOMIC DNA]</scope>
    <source>
        <strain evidence="9 10">59.10-2M</strain>
    </source>
</reference>
<evidence type="ECO:0000256" key="1">
    <source>
        <dbReference type="ARBA" id="ARBA00004442"/>
    </source>
</evidence>
<dbReference type="InterPro" id="IPR012944">
    <property type="entry name" value="SusD_RagB_dom"/>
</dbReference>
<evidence type="ECO:0000256" key="4">
    <source>
        <dbReference type="ARBA" id="ARBA00023136"/>
    </source>
</evidence>
<evidence type="ECO:0008006" key="11">
    <source>
        <dbReference type="Google" id="ProtNLM"/>
    </source>
</evidence>
<feature type="chain" id="PRO_5014949968" description="RagB/SusD family nutrient uptake outer membrane protein" evidence="6">
    <location>
        <begin position="21"/>
        <end position="513"/>
    </location>
</feature>
<protein>
    <recommendedName>
        <fullName evidence="11">RagB/SusD family nutrient uptake outer membrane protein</fullName>
    </recommendedName>
</protein>
<sequence length="513" mass="59030">MKKYLIIFLLFALASCSDFLEEYSQDQAYVTGYNDLDELLLGNAYMKRTNVQSYQWGVREGLYYPYIHFMADETEQYLNGSTYLSEAACFTLYGYSNWQQKVERNPDGGNSWDDSADWNNLYSHINSLNVILSSITDFKGTTDDDIYNISRIKGESLFLRAAYYFVLTNLFGEAYNPSSAETALAVPLKTTPYIEDITYTRSTLAAMYQLIVDDLLEAEKALDGVEHKSLYRVDVNGVRLLLSRVYLYMQDYENAKIYAQKVLDVKSSLQNLNTFSGEEFLNSSSPELIFSMGATSIPGNIAAGTSLSSNNFQISADLYNSYESGDLRTTYYVVKEGQITYLKKMTGTEFETKDLSDNFVLRTSEAYLNLAESAAFLNDDNTTKQVLNELRSNRFASNLYDNSKVNNLTHDELIYFIRDERRRELCLEGHRWFDLRRYNVVPEYPNTKTLTASYTYFEQDPNTYKYVPSAKRSFILAPNDPAYTLPIPEYEIEYNKGMKDNERDARDGFYESL</sequence>
<dbReference type="CDD" id="cd08977">
    <property type="entry name" value="SusD"/>
    <property type="match status" value="1"/>
</dbReference>
<feature type="signal peptide" evidence="6">
    <location>
        <begin position="1"/>
        <end position="20"/>
    </location>
</feature>
<evidence type="ECO:0000256" key="3">
    <source>
        <dbReference type="ARBA" id="ARBA00022729"/>
    </source>
</evidence>
<dbReference type="InterPro" id="IPR011990">
    <property type="entry name" value="TPR-like_helical_dom_sf"/>
</dbReference>
<gene>
    <name evidence="9" type="ORF">BZG01_16265</name>
</gene>
<comment type="caution">
    <text evidence="9">The sequence shown here is derived from an EMBL/GenBank/DDBJ whole genome shotgun (WGS) entry which is preliminary data.</text>
</comment>
<evidence type="ECO:0000313" key="9">
    <source>
        <dbReference type="EMBL" id="PKQ63274.1"/>
    </source>
</evidence>
<keyword evidence="4" id="KW-0472">Membrane</keyword>
<organism evidence="9 10">
    <name type="scientific">Labilibaculum manganireducens</name>
    <dbReference type="NCBI Taxonomy" id="1940525"/>
    <lineage>
        <taxon>Bacteria</taxon>
        <taxon>Pseudomonadati</taxon>
        <taxon>Bacteroidota</taxon>
        <taxon>Bacteroidia</taxon>
        <taxon>Marinilabiliales</taxon>
        <taxon>Marinifilaceae</taxon>
        <taxon>Labilibaculum</taxon>
    </lineage>
</organism>
<dbReference type="RefSeq" id="WP_101310911.1">
    <property type="nucleotide sequence ID" value="NZ_MVDE01000030.1"/>
</dbReference>
<keyword evidence="3 6" id="KW-0732">Signal</keyword>
<dbReference type="AlphaFoldDB" id="A0A2N3HYZ3"/>
<comment type="subcellular location">
    <subcellularLocation>
        <location evidence="1">Cell outer membrane</location>
    </subcellularLocation>
</comment>
<evidence type="ECO:0000259" key="7">
    <source>
        <dbReference type="Pfam" id="PF07980"/>
    </source>
</evidence>
<dbReference type="PROSITE" id="PS51257">
    <property type="entry name" value="PROKAR_LIPOPROTEIN"/>
    <property type="match status" value="1"/>
</dbReference>
<dbReference type="Pfam" id="PF14322">
    <property type="entry name" value="SusD-like_3"/>
    <property type="match status" value="1"/>
</dbReference>
<evidence type="ECO:0000256" key="5">
    <source>
        <dbReference type="ARBA" id="ARBA00023237"/>
    </source>
</evidence>
<keyword evidence="5" id="KW-0998">Cell outer membrane</keyword>
<proteinExistence type="inferred from homology"/>
<dbReference type="GO" id="GO:0009279">
    <property type="term" value="C:cell outer membrane"/>
    <property type="evidence" value="ECO:0007669"/>
    <property type="project" value="UniProtKB-SubCell"/>
</dbReference>
<name>A0A2N3HYZ3_9BACT</name>
<dbReference type="SUPFAM" id="SSF48452">
    <property type="entry name" value="TPR-like"/>
    <property type="match status" value="1"/>
</dbReference>
<comment type="similarity">
    <text evidence="2">Belongs to the SusD family.</text>
</comment>
<dbReference type="InterPro" id="IPR033985">
    <property type="entry name" value="SusD-like_N"/>
</dbReference>